<name>A0A8H6ZQV3_PLEOS</name>
<dbReference type="GeneID" id="59377031"/>
<protein>
    <recommendedName>
        <fullName evidence="1">DUF6699 domain-containing protein</fullName>
    </recommendedName>
</protein>
<accession>A0A8H6ZQV3</accession>
<dbReference type="OrthoDB" id="3144234at2759"/>
<reference evidence="2" key="1">
    <citation type="submission" date="2019-07" db="EMBL/GenBank/DDBJ databases">
        <authorList>
            <person name="Palmer J.M."/>
        </authorList>
    </citation>
    <scope>NUCLEOTIDE SEQUENCE</scope>
    <source>
        <strain evidence="2">PC9</strain>
    </source>
</reference>
<dbReference type="Pfam" id="PF20415">
    <property type="entry name" value="DUF6699"/>
    <property type="match status" value="1"/>
</dbReference>
<evidence type="ECO:0000259" key="1">
    <source>
        <dbReference type="Pfam" id="PF20415"/>
    </source>
</evidence>
<sequence length="248" mass="27341">MNRPPPPLQVADKTEETMAFNDRHVHFAAEDDHYIYPITPSPSYSQSSLPSSPGLMTPPPVHAIPAPPTPYPFQPRPLPSMSPETTALYAPQPAPIIIHPALDRPSAIGFDLRINPFPVRDLAPTELAKPATSPPLPQLRIKCKLLPWLIIVRPSSPKPNAFVTVSDVLAGTYTQLCEAVKKDEFSRVRGVDEMNAIRDAWQKRCHQVRGAVDVERRVDFLMNNTVFKGLSATGEAPDDLRLSVSPPP</sequence>
<dbReference type="InterPro" id="IPR046522">
    <property type="entry name" value="DUF6699"/>
</dbReference>
<gene>
    <name evidence="2" type="ORF">PC9H_007213</name>
</gene>
<dbReference type="VEuPathDB" id="FungiDB:PC9H_007213"/>
<evidence type="ECO:0000313" key="2">
    <source>
        <dbReference type="EMBL" id="KAF7427995.1"/>
    </source>
</evidence>
<comment type="caution">
    <text evidence="2">The sequence shown here is derived from an EMBL/GenBank/DDBJ whole genome shotgun (WGS) entry which is preliminary data.</text>
</comment>
<proteinExistence type="predicted"/>
<evidence type="ECO:0000313" key="3">
    <source>
        <dbReference type="Proteomes" id="UP000623687"/>
    </source>
</evidence>
<feature type="domain" description="DUF6699" evidence="1">
    <location>
        <begin position="109"/>
        <end position="233"/>
    </location>
</feature>
<dbReference type="AlphaFoldDB" id="A0A8H6ZQV3"/>
<dbReference type="EMBL" id="JACETU010000005">
    <property type="protein sequence ID" value="KAF7427995.1"/>
    <property type="molecule type" value="Genomic_DNA"/>
</dbReference>
<keyword evidence="3" id="KW-1185">Reference proteome</keyword>
<dbReference type="Proteomes" id="UP000623687">
    <property type="component" value="Unassembled WGS sequence"/>
</dbReference>
<dbReference type="RefSeq" id="XP_036630367.1">
    <property type="nucleotide sequence ID" value="XM_036776747.1"/>
</dbReference>
<organism evidence="2 3">
    <name type="scientific">Pleurotus ostreatus</name>
    <name type="common">Oyster mushroom</name>
    <name type="synonym">White-rot fungus</name>
    <dbReference type="NCBI Taxonomy" id="5322"/>
    <lineage>
        <taxon>Eukaryota</taxon>
        <taxon>Fungi</taxon>
        <taxon>Dikarya</taxon>
        <taxon>Basidiomycota</taxon>
        <taxon>Agaricomycotina</taxon>
        <taxon>Agaricomycetes</taxon>
        <taxon>Agaricomycetidae</taxon>
        <taxon>Agaricales</taxon>
        <taxon>Pleurotineae</taxon>
        <taxon>Pleurotaceae</taxon>
        <taxon>Pleurotus</taxon>
    </lineage>
</organism>